<dbReference type="InterPro" id="IPR004875">
    <property type="entry name" value="DDE_SF_endonuclease_dom"/>
</dbReference>
<evidence type="ECO:0000313" key="3">
    <source>
        <dbReference type="EMBL" id="KAJ8877684.1"/>
    </source>
</evidence>
<proteinExistence type="predicted"/>
<sequence length="220" mass="24529">MGAANRKVVLFVDNCPAYTELNNLRNIELVYLPTNTTSMLQPLDHRIIKQVKLKFWEMLVRRQWKQSSPVGGQCSKKLFANCFCHTHFVTPVDEGAAVHVFLAAAGSEDPDEPPPVDAEPQPGPSTVPLSAHLTVTWLCDEKTWQQLAPECTFEEFVTTHNDIAVWGTLNYADDVHRQQELSGEDGECEVEEPAQVPTVRDILKAGDVNVAVLRRHGAND</sequence>
<feature type="compositionally biased region" description="Pro residues" evidence="1">
    <location>
        <begin position="115"/>
        <end position="125"/>
    </location>
</feature>
<accession>A0ABQ9H074</accession>
<evidence type="ECO:0000256" key="1">
    <source>
        <dbReference type="SAM" id="MobiDB-lite"/>
    </source>
</evidence>
<reference evidence="3 4" key="1">
    <citation type="submission" date="2023-02" db="EMBL/GenBank/DDBJ databases">
        <title>LHISI_Scaffold_Assembly.</title>
        <authorList>
            <person name="Stuart O.P."/>
            <person name="Cleave R."/>
            <person name="Magrath M.J.L."/>
            <person name="Mikheyev A.S."/>
        </authorList>
    </citation>
    <scope>NUCLEOTIDE SEQUENCE [LARGE SCALE GENOMIC DNA]</scope>
    <source>
        <strain evidence="3">Daus_M_001</strain>
        <tissue evidence="3">Leg muscle</tissue>
    </source>
</reference>
<evidence type="ECO:0000313" key="4">
    <source>
        <dbReference type="Proteomes" id="UP001159363"/>
    </source>
</evidence>
<organism evidence="3 4">
    <name type="scientific">Dryococelus australis</name>
    <dbReference type="NCBI Taxonomy" id="614101"/>
    <lineage>
        <taxon>Eukaryota</taxon>
        <taxon>Metazoa</taxon>
        <taxon>Ecdysozoa</taxon>
        <taxon>Arthropoda</taxon>
        <taxon>Hexapoda</taxon>
        <taxon>Insecta</taxon>
        <taxon>Pterygota</taxon>
        <taxon>Neoptera</taxon>
        <taxon>Polyneoptera</taxon>
        <taxon>Phasmatodea</taxon>
        <taxon>Verophasmatodea</taxon>
        <taxon>Anareolatae</taxon>
        <taxon>Phasmatidae</taxon>
        <taxon>Eurycanthinae</taxon>
        <taxon>Dryococelus</taxon>
    </lineage>
</organism>
<dbReference type="EMBL" id="JARBHB010000008">
    <property type="protein sequence ID" value="KAJ8877684.1"/>
    <property type="molecule type" value="Genomic_DNA"/>
</dbReference>
<protein>
    <recommendedName>
        <fullName evidence="2">DDE-1 domain-containing protein</fullName>
    </recommendedName>
</protein>
<feature type="domain" description="DDE-1" evidence="2">
    <location>
        <begin position="3"/>
        <end position="67"/>
    </location>
</feature>
<name>A0ABQ9H074_9NEOP</name>
<dbReference type="Proteomes" id="UP001159363">
    <property type="component" value="Chromosome 7"/>
</dbReference>
<evidence type="ECO:0000259" key="2">
    <source>
        <dbReference type="Pfam" id="PF03184"/>
    </source>
</evidence>
<keyword evidence="4" id="KW-1185">Reference proteome</keyword>
<comment type="caution">
    <text evidence="3">The sequence shown here is derived from an EMBL/GenBank/DDBJ whole genome shotgun (WGS) entry which is preliminary data.</text>
</comment>
<dbReference type="Pfam" id="PF03184">
    <property type="entry name" value="DDE_1"/>
    <property type="match status" value="1"/>
</dbReference>
<feature type="region of interest" description="Disordered" evidence="1">
    <location>
        <begin position="106"/>
        <end position="126"/>
    </location>
</feature>
<gene>
    <name evidence="3" type="ORF">PR048_022139</name>
</gene>